<feature type="region of interest" description="Disordered" evidence="1">
    <location>
        <begin position="1"/>
        <end position="54"/>
    </location>
</feature>
<protein>
    <submittedName>
        <fullName evidence="2">Uncharacterized protein</fullName>
    </submittedName>
</protein>
<evidence type="ECO:0000313" key="2">
    <source>
        <dbReference type="EMBL" id="PWY98834.1"/>
    </source>
</evidence>
<dbReference type="Proteomes" id="UP000246740">
    <property type="component" value="Unassembled WGS sequence"/>
</dbReference>
<dbReference type="OrthoDB" id="2523383at2759"/>
<dbReference type="EMBL" id="KZ819197">
    <property type="protein sequence ID" value="PWY98834.1"/>
    <property type="molecule type" value="Genomic_DNA"/>
</dbReference>
<feature type="compositionally biased region" description="Low complexity" evidence="1">
    <location>
        <begin position="102"/>
        <end position="122"/>
    </location>
</feature>
<feature type="compositionally biased region" description="Pro residues" evidence="1">
    <location>
        <begin position="476"/>
        <end position="489"/>
    </location>
</feature>
<feature type="region of interest" description="Disordered" evidence="1">
    <location>
        <begin position="102"/>
        <end position="176"/>
    </location>
</feature>
<dbReference type="AlphaFoldDB" id="A0A317XKM0"/>
<accession>A0A317XKM0</accession>
<organism evidence="2 3">
    <name type="scientific">Testicularia cyperi</name>
    <dbReference type="NCBI Taxonomy" id="1882483"/>
    <lineage>
        <taxon>Eukaryota</taxon>
        <taxon>Fungi</taxon>
        <taxon>Dikarya</taxon>
        <taxon>Basidiomycota</taxon>
        <taxon>Ustilaginomycotina</taxon>
        <taxon>Ustilaginomycetes</taxon>
        <taxon>Ustilaginales</taxon>
        <taxon>Anthracoideaceae</taxon>
        <taxon>Testicularia</taxon>
    </lineage>
</organism>
<evidence type="ECO:0000256" key="1">
    <source>
        <dbReference type="SAM" id="MobiDB-lite"/>
    </source>
</evidence>
<evidence type="ECO:0000313" key="3">
    <source>
        <dbReference type="Proteomes" id="UP000246740"/>
    </source>
</evidence>
<keyword evidence="3" id="KW-1185">Reference proteome</keyword>
<reference evidence="2 3" key="1">
    <citation type="journal article" date="2018" name="Mol. Biol. Evol.">
        <title>Broad Genomic Sampling Reveals a Smut Pathogenic Ancestry of the Fungal Clade Ustilaginomycotina.</title>
        <authorList>
            <person name="Kijpornyongpan T."/>
            <person name="Mondo S.J."/>
            <person name="Barry K."/>
            <person name="Sandor L."/>
            <person name="Lee J."/>
            <person name="Lipzen A."/>
            <person name="Pangilinan J."/>
            <person name="LaButti K."/>
            <person name="Hainaut M."/>
            <person name="Henrissat B."/>
            <person name="Grigoriev I.V."/>
            <person name="Spatafora J.W."/>
            <person name="Aime M.C."/>
        </authorList>
    </citation>
    <scope>NUCLEOTIDE SEQUENCE [LARGE SCALE GENOMIC DNA]</scope>
    <source>
        <strain evidence="2 3">MCA 3645</strain>
    </source>
</reference>
<sequence>MSSVPRPDPLSLITSLPPYSPASQRRARSSQSAGLESHSSSKPSSQSDAHSNKSLSKSAVGLACLKLSAVTHADTQEKLSTTVPATRSSAAPLMLCQLNGRRTPASSAAVATVTTSRRATTPDSPTPRSSRKLGSPRTPTRNFKSSRDLHTSPASRRGQLDHTAKSRPHLSASPARNLNERVCLKIPQKLPPPQLCPNSSPHKDLVGHLFRHNLLEEAREAHNSTMPPEYMLDAFLSLGQRGSTNLYQQAQLFLSSHQQDVSDHIKPGQSMPESVSIDVSDMPRDAQLAPTHLLAVHSSDSEATIYAVHSLVIALQCVSIPFFPFCQTKYVDGRTVRDLPVVDIKVPQQSHFGIILRWLYSQSPTTLAQDLMPIPHIVRYLTLRSIEQGKSQLASSTSAPSRSDLARITSQDLVEAMSVLPTRALLEILKKIQVVWKNGVALGIYAPLFWNQLDRTWELVINAMVHSKHTRKAQPPQQPQQPQQPPQQQPQPQQQQYSHHGGFDLSLHLQHTSLNDSSS</sequence>
<proteinExistence type="predicted"/>
<feature type="region of interest" description="Disordered" evidence="1">
    <location>
        <begin position="468"/>
        <end position="502"/>
    </location>
</feature>
<gene>
    <name evidence="2" type="ORF">BCV70DRAFT_201626</name>
</gene>
<dbReference type="InParanoid" id="A0A317XKM0"/>
<feature type="compositionally biased region" description="Low complexity" evidence="1">
    <location>
        <begin position="21"/>
        <end position="49"/>
    </location>
</feature>
<name>A0A317XKM0_9BASI</name>